<dbReference type="AlphaFoldDB" id="A0A917CAW3"/>
<evidence type="ECO:0000313" key="1">
    <source>
        <dbReference type="EMBL" id="GGF78784.1"/>
    </source>
</evidence>
<sequence length="66" mass="6798">MLSALLMVPASTAAVMAVMAALPVWLPFDPRSTAAVMQSAMPSPIRVSSAALAVAARAMSWLMPLA</sequence>
<accession>A0A917CAW3</accession>
<evidence type="ECO:0000313" key="2">
    <source>
        <dbReference type="Proteomes" id="UP000606044"/>
    </source>
</evidence>
<keyword evidence="2" id="KW-1185">Reference proteome</keyword>
<reference evidence="1" key="1">
    <citation type="journal article" date="2014" name="Int. J. Syst. Evol. Microbiol.">
        <title>Complete genome sequence of Corynebacterium casei LMG S-19264T (=DSM 44701T), isolated from a smear-ripened cheese.</title>
        <authorList>
            <consortium name="US DOE Joint Genome Institute (JGI-PGF)"/>
            <person name="Walter F."/>
            <person name="Albersmeier A."/>
            <person name="Kalinowski J."/>
            <person name="Ruckert C."/>
        </authorList>
    </citation>
    <scope>NUCLEOTIDE SEQUENCE</scope>
    <source>
        <strain evidence="1">CCM 7897</strain>
    </source>
</reference>
<comment type="caution">
    <text evidence="1">The sequence shown here is derived from an EMBL/GenBank/DDBJ whole genome shotgun (WGS) entry which is preliminary data.</text>
</comment>
<gene>
    <name evidence="1" type="ORF">GCM10007301_43500</name>
</gene>
<name>A0A917CAW3_9HYPH</name>
<organism evidence="1 2">
    <name type="scientific">Azorhizobium oxalatiphilum</name>
    <dbReference type="NCBI Taxonomy" id="980631"/>
    <lineage>
        <taxon>Bacteria</taxon>
        <taxon>Pseudomonadati</taxon>
        <taxon>Pseudomonadota</taxon>
        <taxon>Alphaproteobacteria</taxon>
        <taxon>Hyphomicrobiales</taxon>
        <taxon>Xanthobacteraceae</taxon>
        <taxon>Azorhizobium</taxon>
    </lineage>
</organism>
<proteinExistence type="predicted"/>
<protein>
    <submittedName>
        <fullName evidence="1">Uncharacterized protein</fullName>
    </submittedName>
</protein>
<dbReference type="Proteomes" id="UP000606044">
    <property type="component" value="Unassembled WGS sequence"/>
</dbReference>
<reference evidence="1" key="2">
    <citation type="submission" date="2020-09" db="EMBL/GenBank/DDBJ databases">
        <authorList>
            <person name="Sun Q."/>
            <person name="Sedlacek I."/>
        </authorList>
    </citation>
    <scope>NUCLEOTIDE SEQUENCE</scope>
    <source>
        <strain evidence="1">CCM 7897</strain>
    </source>
</reference>
<dbReference type="EMBL" id="BMCT01000007">
    <property type="protein sequence ID" value="GGF78784.1"/>
    <property type="molecule type" value="Genomic_DNA"/>
</dbReference>